<evidence type="ECO:0000256" key="1">
    <source>
        <dbReference type="SAM" id="MobiDB-lite"/>
    </source>
</evidence>
<organism evidence="2 3">
    <name type="scientific">Pisolithus tinctorius Marx 270</name>
    <dbReference type="NCBI Taxonomy" id="870435"/>
    <lineage>
        <taxon>Eukaryota</taxon>
        <taxon>Fungi</taxon>
        <taxon>Dikarya</taxon>
        <taxon>Basidiomycota</taxon>
        <taxon>Agaricomycotina</taxon>
        <taxon>Agaricomycetes</taxon>
        <taxon>Agaricomycetidae</taxon>
        <taxon>Boletales</taxon>
        <taxon>Sclerodermatineae</taxon>
        <taxon>Pisolithaceae</taxon>
        <taxon>Pisolithus</taxon>
    </lineage>
</organism>
<dbReference type="HOGENOM" id="CLU_1054190_0_0_1"/>
<reference evidence="3" key="2">
    <citation type="submission" date="2015-01" db="EMBL/GenBank/DDBJ databases">
        <title>Evolutionary Origins and Diversification of the Mycorrhizal Mutualists.</title>
        <authorList>
            <consortium name="DOE Joint Genome Institute"/>
            <consortium name="Mycorrhizal Genomics Consortium"/>
            <person name="Kohler A."/>
            <person name="Kuo A."/>
            <person name="Nagy L.G."/>
            <person name="Floudas D."/>
            <person name="Copeland A."/>
            <person name="Barry K.W."/>
            <person name="Cichocki N."/>
            <person name="Veneault-Fourrey C."/>
            <person name="LaButti K."/>
            <person name="Lindquist E.A."/>
            <person name="Lipzen A."/>
            <person name="Lundell T."/>
            <person name="Morin E."/>
            <person name="Murat C."/>
            <person name="Riley R."/>
            <person name="Ohm R."/>
            <person name="Sun H."/>
            <person name="Tunlid A."/>
            <person name="Henrissat B."/>
            <person name="Grigoriev I.V."/>
            <person name="Hibbett D.S."/>
            <person name="Martin F."/>
        </authorList>
    </citation>
    <scope>NUCLEOTIDE SEQUENCE [LARGE SCALE GENOMIC DNA]</scope>
    <source>
        <strain evidence="3">Marx 270</strain>
    </source>
</reference>
<protein>
    <submittedName>
        <fullName evidence="2">Uncharacterized protein</fullName>
    </submittedName>
</protein>
<feature type="compositionally biased region" description="Basic residues" evidence="1">
    <location>
        <begin position="18"/>
        <end position="28"/>
    </location>
</feature>
<feature type="region of interest" description="Disordered" evidence="1">
    <location>
        <begin position="137"/>
        <end position="170"/>
    </location>
</feature>
<dbReference type="InParanoid" id="A0A0C3PBL5"/>
<evidence type="ECO:0000313" key="2">
    <source>
        <dbReference type="EMBL" id="KIO11095.1"/>
    </source>
</evidence>
<sequence>MSNQVTPAHQSISSGSNPRKKVYKGRRRLSTTQCHVHTRMPRPVFRPLQLEQFRVTAEAIRAGTFDLTRDRLPAGYVTFCETNAEHPDPTFRYPLPDGFVRKPLRSRGHGENSHRDRRNRGNSLSGMIFDRFKADTRAQTSATTTVRANSRPRRGHPRNVHAAPHKGENTRDMTMRFTPYQRPAVYQGPTQLHPTSAVGIQHTIPGMAACRDRRSESAINPTTAARKEPGTLDELLDTIINAEPVPTGGDVSTGLSPVVSSVTI</sequence>
<feature type="compositionally biased region" description="Polar residues" evidence="1">
    <location>
        <begin position="1"/>
        <end position="17"/>
    </location>
</feature>
<feature type="region of interest" description="Disordered" evidence="1">
    <location>
        <begin position="1"/>
        <end position="28"/>
    </location>
</feature>
<gene>
    <name evidence="2" type="ORF">M404DRAFT_832664</name>
</gene>
<name>A0A0C3PBL5_PISTI</name>
<reference evidence="2 3" key="1">
    <citation type="submission" date="2014-04" db="EMBL/GenBank/DDBJ databases">
        <authorList>
            <consortium name="DOE Joint Genome Institute"/>
            <person name="Kuo A."/>
            <person name="Kohler A."/>
            <person name="Costa M.D."/>
            <person name="Nagy L.G."/>
            <person name="Floudas D."/>
            <person name="Copeland A."/>
            <person name="Barry K.W."/>
            <person name="Cichocki N."/>
            <person name="Veneault-Fourrey C."/>
            <person name="LaButti K."/>
            <person name="Lindquist E.A."/>
            <person name="Lipzen A."/>
            <person name="Lundell T."/>
            <person name="Morin E."/>
            <person name="Murat C."/>
            <person name="Sun H."/>
            <person name="Tunlid A."/>
            <person name="Henrissat B."/>
            <person name="Grigoriev I.V."/>
            <person name="Hibbett D.S."/>
            <person name="Martin F."/>
            <person name="Nordberg H.P."/>
            <person name="Cantor M.N."/>
            <person name="Hua S.X."/>
        </authorList>
    </citation>
    <scope>NUCLEOTIDE SEQUENCE [LARGE SCALE GENOMIC DNA]</scope>
    <source>
        <strain evidence="2 3">Marx 270</strain>
    </source>
</reference>
<accession>A0A0C3PBL5</accession>
<keyword evidence="3" id="KW-1185">Reference proteome</keyword>
<dbReference type="OrthoDB" id="2700669at2759"/>
<feature type="compositionally biased region" description="Basic residues" evidence="1">
    <location>
        <begin position="150"/>
        <end position="159"/>
    </location>
</feature>
<evidence type="ECO:0000313" key="3">
    <source>
        <dbReference type="Proteomes" id="UP000054217"/>
    </source>
</evidence>
<dbReference type="Proteomes" id="UP000054217">
    <property type="component" value="Unassembled WGS sequence"/>
</dbReference>
<feature type="compositionally biased region" description="Polar residues" evidence="1">
    <location>
        <begin position="137"/>
        <end position="148"/>
    </location>
</feature>
<dbReference type="AlphaFoldDB" id="A0A0C3PBL5"/>
<proteinExistence type="predicted"/>
<dbReference type="EMBL" id="KN831950">
    <property type="protein sequence ID" value="KIO11095.1"/>
    <property type="molecule type" value="Genomic_DNA"/>
</dbReference>
<feature type="region of interest" description="Disordered" evidence="1">
    <location>
        <begin position="102"/>
        <end position="125"/>
    </location>
</feature>